<dbReference type="PANTHER" id="PTHR30486:SF6">
    <property type="entry name" value="TYPE IV PILUS RETRACTATION ATPASE PILT"/>
    <property type="match status" value="1"/>
</dbReference>
<evidence type="ECO:0000313" key="4">
    <source>
        <dbReference type="EMBL" id="QLC49316.1"/>
    </source>
</evidence>
<sequence>MPEGSDTIIQPTPKEQDTEIVSCNDTVSPSPAKRTLIPHRIREIRFGDLIGSISSRISLSKDRKKEDDIECPYRIRSSRRHRTIILNCSECTFGSSFESENCRKSIFRILRKEPAADRLVLSRLYERDYEGRDLDSIYALAHLYERLNAYSTAELVDTCCPDDTISKRCENYRRELLDTIIESSESDPLKACAITEKCTERFGLNNKLYGEYTECDSCLLGFIDALEEMNHYTMDIRRKLNADITDPEKPEYERYLRSYVRPPFSTSRIYTEPPENTVFLECYDISHGDERSLPVSIYQLTDRPEKMYIINPVEYFLESDDLEILEAVRKKMIRHRPKDLHFANPANSRNYFRLLGKRLLAEEAEINRSKLEPSRSKLYSDILVKYTTGLGILEDLLADDRITDVYVNAPADRNPVHVVMDGEECISNIFLSQEDMDSMVSRLRSISGRPFGEATPVLEMFLKDYDVRVSVIGDPLSAKGIAYAFRKHASDPWTLPRLINTGSISPLAAGMLSFLMDGQASVLVAGGVGAGKTSLLSAMLLEIPQKYRILTIEDTPEIPIEDLQDLGWKVQGLNSQSAIVKYGIEIEPSTALRASLRLGSSSLVMGEVRGPEVAVLYEAMQVGAAGNSVIGTIHGSSARSVYERIVHTLEVPPASFKSTDAVIVCSNTRISGSMSSKRRVIQISEVNRSWDEDDMDTVFSDIFRYDASADSLLPEDILDRGQSALIAKIADKWEITIDQALSHIQLRAKIKGLLAEYGKTDPFFVRASTVSACNNMLWLLMDEEVSLNGGANLQRMYSRWLDWFREFALDNSSLSNDTSEQEALARTQGIIAGDLSEQC</sequence>
<name>A0A7D5EDA0_9EURY</name>
<accession>A0A7D5EDA0</accession>
<dbReference type="Pfam" id="PF00437">
    <property type="entry name" value="T2SSE"/>
    <property type="match status" value="1"/>
</dbReference>
<dbReference type="Gene3D" id="3.40.50.300">
    <property type="entry name" value="P-loop containing nucleotide triphosphate hydrolases"/>
    <property type="match status" value="1"/>
</dbReference>
<dbReference type="GeneID" id="55820624"/>
<evidence type="ECO:0000313" key="5">
    <source>
        <dbReference type="Proteomes" id="UP000509594"/>
    </source>
</evidence>
<evidence type="ECO:0000256" key="1">
    <source>
        <dbReference type="ARBA" id="ARBA00006611"/>
    </source>
</evidence>
<dbReference type="SUPFAM" id="SSF52540">
    <property type="entry name" value="P-loop containing nucleoside triphosphate hydrolases"/>
    <property type="match status" value="1"/>
</dbReference>
<comment type="similarity">
    <text evidence="1">Belongs to the GSP E family.</text>
</comment>
<evidence type="ECO:0000256" key="2">
    <source>
        <dbReference type="SAM" id="MobiDB-lite"/>
    </source>
</evidence>
<feature type="region of interest" description="Disordered" evidence="2">
    <location>
        <begin position="1"/>
        <end position="31"/>
    </location>
</feature>
<dbReference type="Proteomes" id="UP000509594">
    <property type="component" value="Chromosome"/>
</dbReference>
<dbReference type="InterPro" id="IPR027417">
    <property type="entry name" value="P-loop_NTPase"/>
</dbReference>
<dbReference type="GO" id="GO:0016887">
    <property type="term" value="F:ATP hydrolysis activity"/>
    <property type="evidence" value="ECO:0007669"/>
    <property type="project" value="InterPro"/>
</dbReference>
<dbReference type="EMBL" id="CP058215">
    <property type="protein sequence ID" value="QLC49316.1"/>
    <property type="molecule type" value="Genomic_DNA"/>
</dbReference>
<keyword evidence="5" id="KW-1185">Reference proteome</keyword>
<dbReference type="Gene3D" id="3.30.450.380">
    <property type="match status" value="1"/>
</dbReference>
<feature type="domain" description="Bacterial type II secretion system protein E" evidence="3">
    <location>
        <begin position="462"/>
        <end position="664"/>
    </location>
</feature>
<organism evidence="4 5">
    <name type="scientific">Methanolobus zinderi</name>
    <dbReference type="NCBI Taxonomy" id="536044"/>
    <lineage>
        <taxon>Archaea</taxon>
        <taxon>Methanobacteriati</taxon>
        <taxon>Methanobacteriota</taxon>
        <taxon>Stenosarchaea group</taxon>
        <taxon>Methanomicrobia</taxon>
        <taxon>Methanosarcinales</taxon>
        <taxon>Methanosarcinaceae</taxon>
        <taxon>Methanolobus</taxon>
    </lineage>
</organism>
<dbReference type="InterPro" id="IPR001482">
    <property type="entry name" value="T2SS/T4SS_dom"/>
</dbReference>
<dbReference type="PANTHER" id="PTHR30486">
    <property type="entry name" value="TWITCHING MOTILITY PROTEIN PILT"/>
    <property type="match status" value="1"/>
</dbReference>
<dbReference type="KEGG" id="mzi:HWN40_03075"/>
<reference evidence="4 5" key="1">
    <citation type="submission" date="2020-06" db="EMBL/GenBank/DDBJ databases">
        <title>Methanolobus halotolerans sp. nov., isolated from a saline lake Tus in Siberia.</title>
        <authorList>
            <person name="Shen Y."/>
            <person name="Chen S.-C."/>
            <person name="Lai M.-C."/>
            <person name="Huang H.-H."/>
            <person name="Chiu H.-H."/>
            <person name="Tang S.-L."/>
            <person name="Rogozin D.Y."/>
            <person name="Degermendzhy A.G."/>
        </authorList>
    </citation>
    <scope>NUCLEOTIDE SEQUENCE [LARGE SCALE GENOMIC DNA]</scope>
    <source>
        <strain evidence="4 5">DSM 21339</strain>
    </source>
</reference>
<protein>
    <submittedName>
        <fullName evidence="4">Type II/IV secretion system ATPase subunit</fullName>
    </submittedName>
</protein>
<feature type="compositionally biased region" description="Polar residues" evidence="2">
    <location>
        <begin position="19"/>
        <end position="29"/>
    </location>
</feature>
<dbReference type="OrthoDB" id="31341at2157"/>
<dbReference type="InterPro" id="IPR050921">
    <property type="entry name" value="T4SS_GSP_E_ATPase"/>
</dbReference>
<gene>
    <name evidence="4" type="ORF">HWN40_03075</name>
</gene>
<evidence type="ECO:0000259" key="3">
    <source>
        <dbReference type="Pfam" id="PF00437"/>
    </source>
</evidence>
<proteinExistence type="inferred from homology"/>
<dbReference type="RefSeq" id="WP_176964379.1">
    <property type="nucleotide sequence ID" value="NZ_CP058215.1"/>
</dbReference>
<dbReference type="AlphaFoldDB" id="A0A7D5EDA0"/>